<dbReference type="AlphaFoldDB" id="T1X9M2"/>
<name>T1X9M2_VARPD</name>
<dbReference type="HOGENOM" id="CLU_648530_0_0_4"/>
<gene>
    <name evidence="1" type="ORF">VAPA_1c20670</name>
</gene>
<dbReference type="EMBL" id="CP003911">
    <property type="protein sequence ID" value="AGU49171.1"/>
    <property type="molecule type" value="Genomic_DNA"/>
</dbReference>
<proteinExistence type="predicted"/>
<dbReference type="KEGG" id="vpd:VAPA_1c20670"/>
<dbReference type="SUPFAM" id="SSF53756">
    <property type="entry name" value="UDP-Glycosyltransferase/glycogen phosphorylase"/>
    <property type="match status" value="1"/>
</dbReference>
<accession>T1X9M2</accession>
<evidence type="ECO:0000313" key="2">
    <source>
        <dbReference type="Proteomes" id="UP000016223"/>
    </source>
</evidence>
<dbReference type="Proteomes" id="UP000016223">
    <property type="component" value="Chromosome 1"/>
</dbReference>
<organism evidence="1 2">
    <name type="scientific">Variovorax paradoxus B4</name>
    <dbReference type="NCBI Taxonomy" id="1246301"/>
    <lineage>
        <taxon>Bacteria</taxon>
        <taxon>Pseudomonadati</taxon>
        <taxon>Pseudomonadota</taxon>
        <taxon>Betaproteobacteria</taxon>
        <taxon>Burkholderiales</taxon>
        <taxon>Comamonadaceae</taxon>
        <taxon>Variovorax</taxon>
    </lineage>
</organism>
<evidence type="ECO:0008006" key="3">
    <source>
        <dbReference type="Google" id="ProtNLM"/>
    </source>
</evidence>
<reference evidence="1 2" key="1">
    <citation type="submission" date="2012-10" db="EMBL/GenBank/DDBJ databases">
        <title>Genome sequence of Variovorax paradoxus B4.</title>
        <authorList>
            <person name="Schuldes J."/>
            <person name="Brandt U."/>
            <person name="Hiessl S."/>
            <person name="Wuebbeler J.H."/>
            <person name="Thuermer A."/>
            <person name="Steinbuechel A."/>
            <person name="Daniel R."/>
        </authorList>
    </citation>
    <scope>NUCLEOTIDE SEQUENCE [LARGE SCALE GENOMIC DNA]</scope>
    <source>
        <strain evidence="1 2">B4</strain>
    </source>
</reference>
<protein>
    <recommendedName>
        <fullName evidence="3">CDP-glycerol:poly(Glycerophosphate) glycerophosphotransferase</fullName>
    </recommendedName>
</protein>
<sequence>MRGGGVNSSLKYRKIKDFKFSGTAVFGKVNYANVVAIYLYDTSLGGWIKKIIFSLFYATRVITHETAKCRVLLFYSARHKKRADYDYIPNQLREILGRNCSYAESEERFSIVQAWQTLTRFWSSFQGVKGYRVGVLQKVATALLIAKYRTTAIYSFRSLLRGQDRLVTFCDAHAPENLLAQMGNTAGLFTVTNQHGQYRVLDERNMSSDAEAYSNFVSRRMLCWGKATQAEFSRYGFPPENLIVSGWVKDWSRLALPRAKKISKGVFGVMLNADSAKESNLELIATAKFIAQELGLQYLIRLHPWSRPKEYLEHLDGGLQSIGHFDIATYLIDVDFSLAHMSGAVVEVLYAGAPIYLLNDGRLAQAFQVDGLSYPDSCSIVAAVKADQLMPIAAQRRFLNIGQWYNDDRDQAARIRKAIFEGIE</sequence>
<evidence type="ECO:0000313" key="1">
    <source>
        <dbReference type="EMBL" id="AGU49171.1"/>
    </source>
</evidence>